<organism evidence="2 3">
    <name type="scientific">Tanacetum coccineum</name>
    <dbReference type="NCBI Taxonomy" id="301880"/>
    <lineage>
        <taxon>Eukaryota</taxon>
        <taxon>Viridiplantae</taxon>
        <taxon>Streptophyta</taxon>
        <taxon>Embryophyta</taxon>
        <taxon>Tracheophyta</taxon>
        <taxon>Spermatophyta</taxon>
        <taxon>Magnoliopsida</taxon>
        <taxon>eudicotyledons</taxon>
        <taxon>Gunneridae</taxon>
        <taxon>Pentapetalae</taxon>
        <taxon>asterids</taxon>
        <taxon>campanulids</taxon>
        <taxon>Asterales</taxon>
        <taxon>Asteraceae</taxon>
        <taxon>Asteroideae</taxon>
        <taxon>Anthemideae</taxon>
        <taxon>Anthemidinae</taxon>
        <taxon>Tanacetum</taxon>
    </lineage>
</organism>
<dbReference type="EMBL" id="BQNB010019083">
    <property type="protein sequence ID" value="GJT81463.1"/>
    <property type="molecule type" value="Genomic_DNA"/>
</dbReference>
<protein>
    <submittedName>
        <fullName evidence="2">Uncharacterized protein</fullName>
    </submittedName>
</protein>
<feature type="region of interest" description="Disordered" evidence="1">
    <location>
        <begin position="13"/>
        <end position="35"/>
    </location>
</feature>
<dbReference type="Proteomes" id="UP001151760">
    <property type="component" value="Unassembled WGS sequence"/>
</dbReference>
<sequence>MCKVMMSRVKDLNGQGNDQGLGANEGVEGVNGNVEGANRGAPDFSTIIAQQLQNLFPALLAQVSNRVNVGNQNGNVVNENIQENVGNVLVNGNRVGCSYKEFLAYNPKEYDGKGDSFLELERLVPHLVTPESRMSERYVYGLAPQIRGMVAAMKLKTMQKDV</sequence>
<keyword evidence="3" id="KW-1185">Reference proteome</keyword>
<evidence type="ECO:0000313" key="3">
    <source>
        <dbReference type="Proteomes" id="UP001151760"/>
    </source>
</evidence>
<accession>A0ABQ5H0P3</accession>
<proteinExistence type="predicted"/>
<evidence type="ECO:0000256" key="1">
    <source>
        <dbReference type="SAM" id="MobiDB-lite"/>
    </source>
</evidence>
<gene>
    <name evidence="2" type="ORF">Tco_1055805</name>
</gene>
<name>A0ABQ5H0P3_9ASTR</name>
<feature type="compositionally biased region" description="Low complexity" evidence="1">
    <location>
        <begin position="22"/>
        <end position="35"/>
    </location>
</feature>
<evidence type="ECO:0000313" key="2">
    <source>
        <dbReference type="EMBL" id="GJT81463.1"/>
    </source>
</evidence>
<comment type="caution">
    <text evidence="2">The sequence shown here is derived from an EMBL/GenBank/DDBJ whole genome shotgun (WGS) entry which is preliminary data.</text>
</comment>
<reference evidence="2" key="1">
    <citation type="journal article" date="2022" name="Int. J. Mol. Sci.">
        <title>Draft Genome of Tanacetum Coccineum: Genomic Comparison of Closely Related Tanacetum-Family Plants.</title>
        <authorList>
            <person name="Yamashiro T."/>
            <person name="Shiraishi A."/>
            <person name="Nakayama K."/>
            <person name="Satake H."/>
        </authorList>
    </citation>
    <scope>NUCLEOTIDE SEQUENCE</scope>
</reference>
<reference evidence="2" key="2">
    <citation type="submission" date="2022-01" db="EMBL/GenBank/DDBJ databases">
        <authorList>
            <person name="Yamashiro T."/>
            <person name="Shiraishi A."/>
            <person name="Satake H."/>
            <person name="Nakayama K."/>
        </authorList>
    </citation>
    <scope>NUCLEOTIDE SEQUENCE</scope>
</reference>